<dbReference type="Ensembl" id="ENSAZOT00000027472.1">
    <property type="protein sequence ID" value="ENSAZOP00000025620.1"/>
    <property type="gene ID" value="ENSAZOG00000016391.1"/>
</dbReference>
<dbReference type="PANTHER" id="PTHR10352">
    <property type="entry name" value="EUKARYOTIC TRANSLATION INITIATION FACTOR 3 SUBUNIT G"/>
    <property type="match status" value="1"/>
</dbReference>
<dbReference type="GO" id="GO:0003723">
    <property type="term" value="F:RNA binding"/>
    <property type="evidence" value="ECO:0007669"/>
    <property type="project" value="UniProtKB-UniRule"/>
</dbReference>
<dbReference type="PROSITE" id="PS50102">
    <property type="entry name" value="RRM"/>
    <property type="match status" value="1"/>
</dbReference>
<reference evidence="4" key="1">
    <citation type="submission" date="2025-08" db="UniProtKB">
        <authorList>
            <consortium name="Ensembl"/>
        </authorList>
    </citation>
    <scope>IDENTIFICATION</scope>
</reference>
<dbReference type="InterPro" id="IPR035979">
    <property type="entry name" value="RBD_domain_sf"/>
</dbReference>
<dbReference type="InterPro" id="IPR012677">
    <property type="entry name" value="Nucleotide-bd_a/b_plait_sf"/>
</dbReference>
<dbReference type="Pfam" id="PF00076">
    <property type="entry name" value="RRM_1"/>
    <property type="match status" value="1"/>
</dbReference>
<keyword evidence="5" id="KW-1185">Reference proteome</keyword>
<protein>
    <recommendedName>
        <fullName evidence="3">RRM domain-containing protein</fullName>
    </recommendedName>
</protein>
<proteinExistence type="predicted"/>
<dbReference type="AlphaFoldDB" id="A0A8B9VMN9"/>
<dbReference type="Proteomes" id="UP000694549">
    <property type="component" value="Unplaced"/>
</dbReference>
<sequence length="88" mass="9641">PTGGSMSQDELRSLFGSLGDIESCKLVRDKGRGFGFVTMPAYQEAAVAIASLNGYRLGERVLQVSFKTKRPPPGPPRYYYCCSRYGSP</sequence>
<dbReference type="SUPFAM" id="SSF54928">
    <property type="entry name" value="RNA-binding domain, RBD"/>
    <property type="match status" value="1"/>
</dbReference>
<evidence type="ECO:0000313" key="4">
    <source>
        <dbReference type="Ensembl" id="ENSAZOP00000025620.1"/>
    </source>
</evidence>
<dbReference type="InterPro" id="IPR000504">
    <property type="entry name" value="RRM_dom"/>
</dbReference>
<name>A0A8B9VMN9_9AVES</name>
<organism evidence="4 5">
    <name type="scientific">Anas zonorhyncha</name>
    <name type="common">Eastern spot-billed duck</name>
    <dbReference type="NCBI Taxonomy" id="75864"/>
    <lineage>
        <taxon>Eukaryota</taxon>
        <taxon>Metazoa</taxon>
        <taxon>Chordata</taxon>
        <taxon>Craniata</taxon>
        <taxon>Vertebrata</taxon>
        <taxon>Euteleostomi</taxon>
        <taxon>Archelosauria</taxon>
        <taxon>Archosauria</taxon>
        <taxon>Dinosauria</taxon>
        <taxon>Saurischia</taxon>
        <taxon>Theropoda</taxon>
        <taxon>Coelurosauria</taxon>
        <taxon>Aves</taxon>
        <taxon>Neognathae</taxon>
        <taxon>Galloanserae</taxon>
        <taxon>Anseriformes</taxon>
        <taxon>Anatidae</taxon>
        <taxon>Anatinae</taxon>
        <taxon>Anas</taxon>
    </lineage>
</organism>
<evidence type="ECO:0000256" key="2">
    <source>
        <dbReference type="PROSITE-ProRule" id="PRU00176"/>
    </source>
</evidence>
<evidence type="ECO:0000313" key="5">
    <source>
        <dbReference type="Proteomes" id="UP000694549"/>
    </source>
</evidence>
<reference evidence="4" key="2">
    <citation type="submission" date="2025-09" db="UniProtKB">
        <authorList>
            <consortium name="Ensembl"/>
        </authorList>
    </citation>
    <scope>IDENTIFICATION</scope>
</reference>
<keyword evidence="1 2" id="KW-0694">RNA-binding</keyword>
<feature type="domain" description="RRM" evidence="3">
    <location>
        <begin position="1"/>
        <end position="69"/>
    </location>
</feature>
<dbReference type="Gene3D" id="3.30.70.330">
    <property type="match status" value="1"/>
</dbReference>
<dbReference type="SMART" id="SM00360">
    <property type="entry name" value="RRM"/>
    <property type="match status" value="1"/>
</dbReference>
<accession>A0A8B9VMN9</accession>
<evidence type="ECO:0000256" key="1">
    <source>
        <dbReference type="ARBA" id="ARBA00022884"/>
    </source>
</evidence>
<evidence type="ECO:0000259" key="3">
    <source>
        <dbReference type="PROSITE" id="PS50102"/>
    </source>
</evidence>